<dbReference type="Proteomes" id="UP000243591">
    <property type="component" value="Chromosome"/>
</dbReference>
<feature type="transmembrane region" description="Helical" evidence="13">
    <location>
        <begin position="304"/>
        <end position="326"/>
    </location>
</feature>
<dbReference type="GO" id="GO:0005886">
    <property type="term" value="C:plasma membrane"/>
    <property type="evidence" value="ECO:0007669"/>
    <property type="project" value="UniProtKB-SubCell"/>
</dbReference>
<evidence type="ECO:0000256" key="11">
    <source>
        <dbReference type="ARBA" id="ARBA00023008"/>
    </source>
</evidence>
<keyword evidence="5" id="KW-0433">Leucine-rich repeat</keyword>
<dbReference type="AlphaFoldDB" id="A0A1D2LUU7"/>
<evidence type="ECO:0000256" key="3">
    <source>
        <dbReference type="ARBA" id="ARBA00022475"/>
    </source>
</evidence>
<feature type="transmembrane region" description="Helical" evidence="13">
    <location>
        <begin position="417"/>
        <end position="436"/>
    </location>
</feature>
<feature type="transmembrane region" description="Helical" evidence="13">
    <location>
        <begin position="271"/>
        <end position="292"/>
    </location>
</feature>
<feature type="transmembrane region" description="Helical" evidence="13">
    <location>
        <begin position="385"/>
        <end position="405"/>
    </location>
</feature>
<organism evidence="16 17">
    <name type="scientific">Brochothrix thermosphacta</name>
    <name type="common">Microbacterium thermosphactum</name>
    <dbReference type="NCBI Taxonomy" id="2756"/>
    <lineage>
        <taxon>Bacteria</taxon>
        <taxon>Bacillati</taxon>
        <taxon>Bacillota</taxon>
        <taxon>Bacilli</taxon>
        <taxon>Bacillales</taxon>
        <taxon>Listeriaceae</taxon>
        <taxon>Brochothrix</taxon>
    </lineage>
</organism>
<feature type="transmembrane region" description="Helical" evidence="13">
    <location>
        <begin position="188"/>
        <end position="209"/>
    </location>
</feature>
<dbReference type="EMBL" id="CP023483">
    <property type="protein sequence ID" value="ATF25627.1"/>
    <property type="molecule type" value="Genomic_DNA"/>
</dbReference>
<evidence type="ECO:0000256" key="9">
    <source>
        <dbReference type="ARBA" id="ARBA00022737"/>
    </source>
</evidence>
<evidence type="ECO:0008006" key="18">
    <source>
        <dbReference type="Google" id="ProtNLM"/>
    </source>
</evidence>
<evidence type="ECO:0000256" key="7">
    <source>
        <dbReference type="ARBA" id="ARBA00022723"/>
    </source>
</evidence>
<keyword evidence="4" id="KW-0964">Secreted</keyword>
<feature type="domain" description="Copper resistance protein D" evidence="15">
    <location>
        <begin position="344"/>
        <end position="436"/>
    </location>
</feature>
<evidence type="ECO:0000259" key="15">
    <source>
        <dbReference type="Pfam" id="PF05425"/>
    </source>
</evidence>
<dbReference type="InterPro" id="IPR007348">
    <property type="entry name" value="CopC_dom"/>
</dbReference>
<dbReference type="GO" id="GO:0005576">
    <property type="term" value="C:extracellular region"/>
    <property type="evidence" value="ECO:0007669"/>
    <property type="project" value="UniProtKB-SubCell"/>
</dbReference>
<evidence type="ECO:0000259" key="14">
    <source>
        <dbReference type="Pfam" id="PF04234"/>
    </source>
</evidence>
<evidence type="ECO:0000256" key="10">
    <source>
        <dbReference type="ARBA" id="ARBA00022989"/>
    </source>
</evidence>
<keyword evidence="10 13" id="KW-1133">Transmembrane helix</keyword>
<name>A0A1D2LUU7_BROTH</name>
<dbReference type="GO" id="GO:0042597">
    <property type="term" value="C:periplasmic space"/>
    <property type="evidence" value="ECO:0007669"/>
    <property type="project" value="InterPro"/>
</dbReference>
<dbReference type="GO" id="GO:0005507">
    <property type="term" value="F:copper ion binding"/>
    <property type="evidence" value="ECO:0007669"/>
    <property type="project" value="InterPro"/>
</dbReference>
<dbReference type="InterPro" id="IPR014755">
    <property type="entry name" value="Cu-Rt/internalin_Ig-like"/>
</dbReference>
<dbReference type="GO" id="GO:0046688">
    <property type="term" value="P:response to copper ion"/>
    <property type="evidence" value="ECO:0007669"/>
    <property type="project" value="InterPro"/>
</dbReference>
<keyword evidence="17" id="KW-1185">Reference proteome</keyword>
<dbReference type="SUPFAM" id="SSF81296">
    <property type="entry name" value="E set domains"/>
    <property type="match status" value="1"/>
</dbReference>
<feature type="transmembrane region" description="Helical" evidence="13">
    <location>
        <begin position="347"/>
        <end position="370"/>
    </location>
</feature>
<protein>
    <recommendedName>
        <fullName evidence="18">Copper resistance protein CopC</fullName>
    </recommendedName>
</protein>
<evidence type="ECO:0000256" key="2">
    <source>
        <dbReference type="ARBA" id="ARBA00004651"/>
    </source>
</evidence>
<dbReference type="GO" id="GO:0006825">
    <property type="term" value="P:copper ion transport"/>
    <property type="evidence" value="ECO:0007669"/>
    <property type="project" value="InterPro"/>
</dbReference>
<keyword evidence="7" id="KW-0479">Metal-binding</keyword>
<evidence type="ECO:0000256" key="4">
    <source>
        <dbReference type="ARBA" id="ARBA00022525"/>
    </source>
</evidence>
<keyword evidence="9" id="KW-0677">Repeat</keyword>
<proteinExistence type="predicted"/>
<evidence type="ECO:0000256" key="6">
    <source>
        <dbReference type="ARBA" id="ARBA00022692"/>
    </source>
</evidence>
<feature type="transmembrane region" description="Helical" evidence="13">
    <location>
        <begin position="239"/>
        <end position="259"/>
    </location>
</feature>
<dbReference type="Pfam" id="PF05425">
    <property type="entry name" value="CopD"/>
    <property type="match status" value="1"/>
</dbReference>
<evidence type="ECO:0000256" key="8">
    <source>
        <dbReference type="ARBA" id="ARBA00022729"/>
    </source>
</evidence>
<keyword evidence="11" id="KW-0186">Copper</keyword>
<accession>A0A1D2LUU7</accession>
<dbReference type="Pfam" id="PF04234">
    <property type="entry name" value="CopC"/>
    <property type="match status" value="1"/>
</dbReference>
<feature type="transmembrane region" description="Helical" evidence="13">
    <location>
        <begin position="7"/>
        <end position="25"/>
    </location>
</feature>
<reference evidence="16 17" key="1">
    <citation type="submission" date="2017-09" db="EMBL/GenBank/DDBJ databases">
        <title>Complete Genome Sequences of Two Strains of the Meat Spoilage Bacterium Brochothrix thermosphacta Isolated from Ground Chicken.</title>
        <authorList>
            <person name="Paoli G.C."/>
            <person name="Wijey C."/>
            <person name="Chen C.-Y."/>
            <person name="Nguyen L."/>
            <person name="Yan X."/>
            <person name="Irwin P.L."/>
        </authorList>
    </citation>
    <scope>NUCLEOTIDE SEQUENCE [LARGE SCALE GENOMIC DNA]</scope>
    <source>
        <strain evidence="16 17">BI</strain>
    </source>
</reference>
<dbReference type="InterPro" id="IPR008457">
    <property type="entry name" value="Cu-R_CopD_dom"/>
</dbReference>
<dbReference type="KEGG" id="bths:CNY62_04040"/>
<keyword evidence="6 13" id="KW-0812">Transmembrane</keyword>
<comment type="subcellular location">
    <subcellularLocation>
        <location evidence="2">Cell membrane</location>
        <topology evidence="2">Multi-pass membrane protein</topology>
    </subcellularLocation>
    <subcellularLocation>
        <location evidence="1">Secreted</location>
    </subcellularLocation>
</comment>
<dbReference type="RefSeq" id="WP_069125316.1">
    <property type="nucleotide sequence ID" value="NZ_CP023483.1"/>
</dbReference>
<evidence type="ECO:0000313" key="17">
    <source>
        <dbReference type="Proteomes" id="UP000243591"/>
    </source>
</evidence>
<feature type="transmembrane region" description="Helical" evidence="13">
    <location>
        <begin position="156"/>
        <end position="176"/>
    </location>
</feature>
<dbReference type="PANTHER" id="PTHR34820">
    <property type="entry name" value="INNER MEMBRANE PROTEIN YEBZ"/>
    <property type="match status" value="1"/>
</dbReference>
<dbReference type="OrthoDB" id="2353937at2"/>
<dbReference type="InterPro" id="IPR032694">
    <property type="entry name" value="CopC/D"/>
</dbReference>
<evidence type="ECO:0000313" key="16">
    <source>
        <dbReference type="EMBL" id="ATF25627.1"/>
    </source>
</evidence>
<evidence type="ECO:0000256" key="12">
    <source>
        <dbReference type="ARBA" id="ARBA00023136"/>
    </source>
</evidence>
<keyword evidence="12 13" id="KW-0472">Membrane</keyword>
<dbReference type="PANTHER" id="PTHR34820:SF4">
    <property type="entry name" value="INNER MEMBRANE PROTEIN YEBZ"/>
    <property type="match status" value="1"/>
</dbReference>
<gene>
    <name evidence="16" type="ORF">CNY62_04040</name>
</gene>
<keyword evidence="8" id="KW-0732">Signal</keyword>
<dbReference type="InterPro" id="IPR014756">
    <property type="entry name" value="Ig_E-set"/>
</dbReference>
<feature type="domain" description="CopC" evidence="14">
    <location>
        <begin position="35"/>
        <end position="129"/>
    </location>
</feature>
<sequence>MLQAHKKIGVVGVFLIVVMTIILGFTSMQTKVSAHAYVQQTTPGIQENVKQAPKQVVVQFDEAIQNQSPLIIVTNQKGEQISDGNASIEKENSHVVSVPLKKGIKEGIYTVNWRVISADGHAISGTFMFGFNSSGEIPSASSDESKTPVLQSLVKWPLYTGFSLISGVLLGLFYLIPRTSRRHLFHNLKLLTMIGILLIVIASITQFIAQTALLNNVSVVKALDFRLAWKTLISTEFGIIWLIRTVSLFMFAVIGHFYFNRSSDKWHLKLGVMTLLFIIMGLATSFMGHTQAYTTIILSTLTDWIHLTAAGIWLGGVMLLLSLYLAHRSKKSDEVVNVAYSTSLERFAAVGFIAVLVLIMSGVLLSAFYLSSLMQIFKSTYGQTLLIKGLLIFIMGVLGIFHFVSRTMKNKKVPNKGTLWAEIIAGLLILGVVGFLTNTATPPPPDPKPISSSVVVGDHTIDLEVLPAVIGQNTFRVRMDREKKEGNWQQIKMIVEKDRSEVSTTTTMSWNKDAQSYEAQGLFISQVGRWKITIKALSEDFKTVEETFIIRIER</sequence>
<evidence type="ECO:0000256" key="13">
    <source>
        <dbReference type="SAM" id="Phobius"/>
    </source>
</evidence>
<keyword evidence="3" id="KW-1003">Cell membrane</keyword>
<evidence type="ECO:0000256" key="1">
    <source>
        <dbReference type="ARBA" id="ARBA00004613"/>
    </source>
</evidence>
<dbReference type="Gene3D" id="2.60.40.1220">
    <property type="match status" value="1"/>
</dbReference>
<dbReference type="STRING" id="2756.BFR44_07780"/>
<evidence type="ECO:0000256" key="5">
    <source>
        <dbReference type="ARBA" id="ARBA00022614"/>
    </source>
</evidence>